<dbReference type="RefSeq" id="WP_160802693.1">
    <property type="nucleotide sequence ID" value="NZ_WUUL01000013.1"/>
</dbReference>
<dbReference type="EMBL" id="WUUL01000013">
    <property type="protein sequence ID" value="MXQ55343.1"/>
    <property type="molecule type" value="Genomic_DNA"/>
</dbReference>
<proteinExistence type="predicted"/>
<keyword evidence="2" id="KW-1185">Reference proteome</keyword>
<accession>A0A6I4VWP1</accession>
<dbReference type="Proteomes" id="UP000430692">
    <property type="component" value="Unassembled WGS sequence"/>
</dbReference>
<comment type="caution">
    <text evidence="1">The sequence shown here is derived from an EMBL/GenBank/DDBJ whole genome shotgun (WGS) entry which is preliminary data.</text>
</comment>
<name>A0A6I4VWP1_9BACL</name>
<evidence type="ECO:0008006" key="3">
    <source>
        <dbReference type="Google" id="ProtNLM"/>
    </source>
</evidence>
<organism evidence="1 2">
    <name type="scientific">Shimazuella alba</name>
    <dbReference type="NCBI Taxonomy" id="2690964"/>
    <lineage>
        <taxon>Bacteria</taxon>
        <taxon>Bacillati</taxon>
        <taxon>Bacillota</taxon>
        <taxon>Bacilli</taxon>
        <taxon>Bacillales</taxon>
        <taxon>Thermoactinomycetaceae</taxon>
        <taxon>Shimazuella</taxon>
    </lineage>
</organism>
<sequence length="52" mass="6292">MNQQELRKEFNSKIRRRYFKEHKEICSRCGRYSEGIDLHYKIPLGEGGNNDF</sequence>
<reference evidence="1 2" key="1">
    <citation type="submission" date="2019-12" db="EMBL/GenBank/DDBJ databases">
        <title>Whole-genome analyses of novel actinobacteria.</title>
        <authorList>
            <person name="Sahin N."/>
            <person name="Saygin H."/>
        </authorList>
    </citation>
    <scope>NUCLEOTIDE SEQUENCE [LARGE SCALE GENOMIC DNA]</scope>
    <source>
        <strain evidence="1 2">KC615</strain>
    </source>
</reference>
<evidence type="ECO:0000313" key="1">
    <source>
        <dbReference type="EMBL" id="MXQ55343.1"/>
    </source>
</evidence>
<evidence type="ECO:0000313" key="2">
    <source>
        <dbReference type="Proteomes" id="UP000430692"/>
    </source>
</evidence>
<protein>
    <recommendedName>
        <fullName evidence="3">HNH endonuclease</fullName>
    </recommendedName>
</protein>
<dbReference type="AlphaFoldDB" id="A0A6I4VWP1"/>
<gene>
    <name evidence="1" type="ORF">GSM42_16800</name>
</gene>